<proteinExistence type="inferred from homology"/>
<dbReference type="SUPFAM" id="SSF50182">
    <property type="entry name" value="Sm-like ribonucleoproteins"/>
    <property type="match status" value="1"/>
</dbReference>
<dbReference type="PANTHER" id="PTHR30566">
    <property type="entry name" value="YNAI-RELATED MECHANOSENSITIVE ION CHANNEL"/>
    <property type="match status" value="1"/>
</dbReference>
<gene>
    <name evidence="12" type="ORF">L2W38_12500</name>
</gene>
<dbReference type="InterPro" id="IPR010920">
    <property type="entry name" value="LSM_dom_sf"/>
</dbReference>
<dbReference type="InterPro" id="IPR006685">
    <property type="entry name" value="MscS_channel_2nd"/>
</dbReference>
<feature type="transmembrane region" description="Helical" evidence="8">
    <location>
        <begin position="378"/>
        <end position="396"/>
    </location>
</feature>
<dbReference type="Pfam" id="PF00924">
    <property type="entry name" value="MS_channel_2nd"/>
    <property type="match status" value="1"/>
</dbReference>
<feature type="chain" id="PRO_5047134948" evidence="9">
    <location>
        <begin position="26"/>
        <end position="625"/>
    </location>
</feature>
<name>A0ABS9ER29_9BACT</name>
<organism evidence="12 13">
    <name type="scientific">Dethiosulfovibrio marinus</name>
    <dbReference type="NCBI Taxonomy" id="133532"/>
    <lineage>
        <taxon>Bacteria</taxon>
        <taxon>Thermotogati</taxon>
        <taxon>Synergistota</taxon>
        <taxon>Synergistia</taxon>
        <taxon>Synergistales</taxon>
        <taxon>Dethiosulfovibrionaceae</taxon>
        <taxon>Dethiosulfovibrio</taxon>
    </lineage>
</organism>
<comment type="caution">
    <text evidence="12">The sequence shown here is derived from an EMBL/GenBank/DDBJ whole genome shotgun (WGS) entry which is preliminary data.</text>
</comment>
<dbReference type="InterPro" id="IPR023408">
    <property type="entry name" value="MscS_beta-dom_sf"/>
</dbReference>
<evidence type="ECO:0000313" key="13">
    <source>
        <dbReference type="Proteomes" id="UP001200430"/>
    </source>
</evidence>
<evidence type="ECO:0000256" key="9">
    <source>
        <dbReference type="SAM" id="SignalP"/>
    </source>
</evidence>
<accession>A0ABS9ER29</accession>
<keyword evidence="4 8" id="KW-0812">Transmembrane</keyword>
<feature type="compositionally biased region" description="Basic and acidic residues" evidence="7">
    <location>
        <begin position="573"/>
        <end position="591"/>
    </location>
</feature>
<reference evidence="12 13" key="1">
    <citation type="submission" date="2022-01" db="EMBL/GenBank/DDBJ databases">
        <title>Dethiosulfovibrio faecalis sp. nov., a novel proteolytic, non-sulfur-reducing bacterium isolated from a marine aquaculture solid waste bioreactor.</title>
        <authorList>
            <person name="Grabowski S."/>
            <person name="Apolinario E."/>
            <person name="Schneider N."/>
            <person name="Marshall C.W."/>
            <person name="Sowers K.R."/>
        </authorList>
    </citation>
    <scope>NUCLEOTIDE SEQUENCE [LARGE SCALE GENOMIC DNA]</scope>
    <source>
        <strain evidence="12 13">DSM 12537</strain>
    </source>
</reference>
<dbReference type="EMBL" id="JAKGUD010000020">
    <property type="protein sequence ID" value="MCF4143629.1"/>
    <property type="molecule type" value="Genomic_DNA"/>
</dbReference>
<keyword evidence="5 8" id="KW-1133">Transmembrane helix</keyword>
<comment type="subcellular location">
    <subcellularLocation>
        <location evidence="1">Cell membrane</location>
        <topology evidence="1">Multi-pass membrane protein</topology>
    </subcellularLocation>
</comment>
<dbReference type="Proteomes" id="UP001200430">
    <property type="component" value="Unassembled WGS sequence"/>
</dbReference>
<evidence type="ECO:0000256" key="5">
    <source>
        <dbReference type="ARBA" id="ARBA00022989"/>
    </source>
</evidence>
<keyword evidence="3" id="KW-1003">Cell membrane</keyword>
<dbReference type="Gene3D" id="3.30.70.100">
    <property type="match status" value="1"/>
</dbReference>
<feature type="region of interest" description="Disordered" evidence="7">
    <location>
        <begin position="570"/>
        <end position="625"/>
    </location>
</feature>
<keyword evidence="6 8" id="KW-0472">Membrane</keyword>
<dbReference type="SUPFAM" id="SSF82861">
    <property type="entry name" value="Mechanosensitive channel protein MscS (YggB), transmembrane region"/>
    <property type="match status" value="1"/>
</dbReference>
<comment type="similarity">
    <text evidence="2">Belongs to the MscS (TC 1.A.23) family.</text>
</comment>
<dbReference type="InterPro" id="IPR011066">
    <property type="entry name" value="MscS_channel_C_sf"/>
</dbReference>
<evidence type="ECO:0000313" key="12">
    <source>
        <dbReference type="EMBL" id="MCF4143629.1"/>
    </source>
</evidence>
<feature type="transmembrane region" description="Helical" evidence="8">
    <location>
        <begin position="353"/>
        <end position="372"/>
    </location>
</feature>
<evidence type="ECO:0000256" key="4">
    <source>
        <dbReference type="ARBA" id="ARBA00022692"/>
    </source>
</evidence>
<dbReference type="InterPro" id="IPR006686">
    <property type="entry name" value="MscS_channel_CS"/>
</dbReference>
<dbReference type="Gene3D" id="1.10.287.1260">
    <property type="match status" value="1"/>
</dbReference>
<dbReference type="Pfam" id="PF21082">
    <property type="entry name" value="MS_channel_3rd"/>
    <property type="match status" value="1"/>
</dbReference>
<evidence type="ECO:0000259" key="11">
    <source>
        <dbReference type="Pfam" id="PF21082"/>
    </source>
</evidence>
<evidence type="ECO:0000256" key="6">
    <source>
        <dbReference type="ARBA" id="ARBA00023136"/>
    </source>
</evidence>
<dbReference type="PROSITE" id="PS01246">
    <property type="entry name" value="UPF0003"/>
    <property type="match status" value="1"/>
</dbReference>
<dbReference type="RefSeq" id="WP_236100390.1">
    <property type="nucleotide sequence ID" value="NZ_JAKGUD010000020.1"/>
</dbReference>
<feature type="transmembrane region" description="Helical" evidence="8">
    <location>
        <begin position="272"/>
        <end position="293"/>
    </location>
</feature>
<evidence type="ECO:0000256" key="1">
    <source>
        <dbReference type="ARBA" id="ARBA00004651"/>
    </source>
</evidence>
<feature type="domain" description="Mechanosensitive ion channel MscS" evidence="10">
    <location>
        <begin position="399"/>
        <end position="465"/>
    </location>
</feature>
<feature type="transmembrane region" description="Helical" evidence="8">
    <location>
        <begin position="305"/>
        <end position="332"/>
    </location>
</feature>
<dbReference type="Gene3D" id="2.30.30.60">
    <property type="match status" value="1"/>
</dbReference>
<evidence type="ECO:0000256" key="2">
    <source>
        <dbReference type="ARBA" id="ARBA00008017"/>
    </source>
</evidence>
<evidence type="ECO:0000256" key="7">
    <source>
        <dbReference type="SAM" id="MobiDB-lite"/>
    </source>
</evidence>
<protein>
    <submittedName>
        <fullName evidence="12">Mechanosensitive ion channel</fullName>
    </submittedName>
</protein>
<evidence type="ECO:0000256" key="8">
    <source>
        <dbReference type="SAM" id="Phobius"/>
    </source>
</evidence>
<dbReference type="InterPro" id="IPR049278">
    <property type="entry name" value="MS_channel_C"/>
</dbReference>
<feature type="transmembrane region" description="Helical" evidence="8">
    <location>
        <begin position="234"/>
        <end position="260"/>
    </location>
</feature>
<feature type="signal peptide" evidence="9">
    <location>
        <begin position="1"/>
        <end position="25"/>
    </location>
</feature>
<keyword evidence="9" id="KW-0732">Signal</keyword>
<keyword evidence="13" id="KW-1185">Reference proteome</keyword>
<dbReference type="SUPFAM" id="SSF82689">
    <property type="entry name" value="Mechanosensitive channel protein MscS (YggB), C-terminal domain"/>
    <property type="match status" value="1"/>
</dbReference>
<dbReference type="InterPro" id="IPR011014">
    <property type="entry name" value="MscS_channel_TM-2"/>
</dbReference>
<sequence>MVKNKLIFLLALASLLFSFSHKASAIDYALPLAPPERHSPRQTMASFATNINMAYRLIKEANKENDAAEAVFFNTPGALAKAEEASIYFKKAIECLDLRDTPSVYRNKIGSERALQLKEIMDRVPIPASRDIPGTSDLITDEGHMETWRIPGTEIRLRRLDSGEEKGYYLFSSESLKEISDFYEAVQNMPYRDDPLSTPGFWDWYNDSPGHLLPPRWAFLLPKWSMVTVESNTIWQWMALFILIGITLLAISLAMGFFRNKSLKNESDFKKGVLKLCFTVTSIAIAAASRYLIKDVINLSGSVALLFSVGTLSAFIWIFGAWTLFGACSLVADIVIMSPKVDPNSVDASLLRTVSRLIGIFAALSLLTYGASQLGIPLASVITGLGVAGLAISLAAKPTIENIIGGISLFADKPVKVGDFCQFGDNSGTVVEIGIRSTRLRLVDRTILSVPNADFSQLHMMNLSRRDRLLFETTVGLRYETSMDQLRWTITKIKEMLLSHPKVHHGAPVRVRFSGFGAYSLDVVVRAFIQTRDWETFLAIKEDLLFRMAEIVDSSGSGFAFPSNTAYLAEDTPPDKDRGARAEKEVEEWRKSGKLPFPNPSPDLMKEIRNSLDYPPRGSFEADRD</sequence>
<feature type="domain" description="Mechanosensitive ion channel MscS C-terminal" evidence="11">
    <location>
        <begin position="472"/>
        <end position="556"/>
    </location>
</feature>
<evidence type="ECO:0000259" key="10">
    <source>
        <dbReference type="Pfam" id="PF00924"/>
    </source>
</evidence>
<evidence type="ECO:0000256" key="3">
    <source>
        <dbReference type="ARBA" id="ARBA00022475"/>
    </source>
</evidence>
<dbReference type="PANTHER" id="PTHR30566:SF5">
    <property type="entry name" value="MECHANOSENSITIVE ION CHANNEL PROTEIN 1, MITOCHONDRIAL-RELATED"/>
    <property type="match status" value="1"/>
</dbReference>